<evidence type="ECO:0000256" key="15">
    <source>
        <dbReference type="HAMAP-Rule" id="MF_00605"/>
    </source>
</evidence>
<dbReference type="Gene3D" id="1.10.1270.20">
    <property type="entry name" value="tRNA(m1g37)methyltransferase, domain 2"/>
    <property type="match status" value="1"/>
</dbReference>
<evidence type="ECO:0000256" key="7">
    <source>
        <dbReference type="ARBA" id="ARBA00022490"/>
    </source>
</evidence>
<sequence length="231" mass="26132">MKFSVFTLFPQLVLPYFQGSILKRALEKNLFELEVLNLRDFSTNKHKKVDYTLIGGGAGQILDPEMIENALNSIKTPKHTIFLNAVGKPFKQVDAFRLAQKEHVVLVCGRYEGFDERSIELNADEVFSLGDFILTGGELGALCLIDSIARQIQGVLGNAQSLENESFENDFLEAPNFANAPFKSKEINKIPAPLEYSKGNHAKMAQLKFDLSKLRTQFHRLDLFNRHKSQR</sequence>
<dbReference type="HAMAP" id="MF_00605">
    <property type="entry name" value="TrmD"/>
    <property type="match status" value="1"/>
</dbReference>
<dbReference type="EC" id="2.1.1.228" evidence="5 15"/>
<evidence type="ECO:0000256" key="13">
    <source>
        <dbReference type="ARBA" id="ARBA00033392"/>
    </source>
</evidence>
<evidence type="ECO:0000256" key="14">
    <source>
        <dbReference type="ARBA" id="ARBA00047783"/>
    </source>
</evidence>
<protein>
    <recommendedName>
        <fullName evidence="6 15">tRNA (guanine-N(1)-)-methyltransferase</fullName>
        <ecNumber evidence="5 15">2.1.1.228</ecNumber>
    </recommendedName>
    <alternativeName>
        <fullName evidence="12 15">M1G-methyltransferase</fullName>
    </alternativeName>
    <alternativeName>
        <fullName evidence="13 15">tRNA [GM37] methyltransferase</fullName>
    </alternativeName>
</protein>
<dbReference type="GO" id="GO:0002939">
    <property type="term" value="P:tRNA N1-guanine methylation"/>
    <property type="evidence" value="ECO:0007669"/>
    <property type="project" value="TreeGrafter"/>
</dbReference>
<accession>I0ELT8</accession>
<dbReference type="KEGG" id="hce:HCW_03130"/>
<proteinExistence type="inferred from homology"/>
<evidence type="ECO:0000256" key="12">
    <source>
        <dbReference type="ARBA" id="ARBA00029736"/>
    </source>
</evidence>
<keyword evidence="20" id="KW-1185">Reference proteome</keyword>
<evidence type="ECO:0000256" key="10">
    <source>
        <dbReference type="ARBA" id="ARBA00022691"/>
    </source>
</evidence>
<dbReference type="Proteomes" id="UP000005010">
    <property type="component" value="Chromosome"/>
</dbReference>
<evidence type="ECO:0000256" key="9">
    <source>
        <dbReference type="ARBA" id="ARBA00022679"/>
    </source>
</evidence>
<comment type="subunit">
    <text evidence="4 15 17">Homodimer.</text>
</comment>
<evidence type="ECO:0000313" key="19">
    <source>
        <dbReference type="EMBL" id="AFI03907.1"/>
    </source>
</evidence>
<dbReference type="NCBIfam" id="TIGR00088">
    <property type="entry name" value="trmD"/>
    <property type="match status" value="1"/>
</dbReference>
<evidence type="ECO:0000256" key="17">
    <source>
        <dbReference type="RuleBase" id="RU003464"/>
    </source>
</evidence>
<dbReference type="SUPFAM" id="SSF75217">
    <property type="entry name" value="alpha/beta knot"/>
    <property type="match status" value="1"/>
</dbReference>
<dbReference type="Pfam" id="PF01746">
    <property type="entry name" value="tRNA_m1G_MT"/>
    <property type="match status" value="1"/>
</dbReference>
<dbReference type="eggNOG" id="COG0336">
    <property type="taxonomic scope" value="Bacteria"/>
</dbReference>
<dbReference type="PANTHER" id="PTHR46417">
    <property type="entry name" value="TRNA (GUANINE-N(1)-)-METHYLTRANSFERASE"/>
    <property type="match status" value="1"/>
</dbReference>
<keyword evidence="7 15" id="KW-0963">Cytoplasm</keyword>
<gene>
    <name evidence="15 19" type="primary">trmD</name>
    <name evidence="19" type="ordered locus">HCW_03130</name>
</gene>
<feature type="binding site" evidence="15 16">
    <location>
        <position position="109"/>
    </location>
    <ligand>
        <name>S-adenosyl-L-methionine</name>
        <dbReference type="ChEBI" id="CHEBI:59789"/>
    </ligand>
</feature>
<evidence type="ECO:0000313" key="20">
    <source>
        <dbReference type="Proteomes" id="UP000005010"/>
    </source>
</evidence>
<evidence type="ECO:0000256" key="6">
    <source>
        <dbReference type="ARBA" id="ARBA00014679"/>
    </source>
</evidence>
<name>I0ELT8_HELC0</name>
<evidence type="ECO:0000259" key="18">
    <source>
        <dbReference type="Pfam" id="PF01746"/>
    </source>
</evidence>
<dbReference type="GO" id="GO:0005829">
    <property type="term" value="C:cytosol"/>
    <property type="evidence" value="ECO:0007669"/>
    <property type="project" value="TreeGrafter"/>
</dbReference>
<dbReference type="InterPro" id="IPR029026">
    <property type="entry name" value="tRNA_m1G_MTases_N"/>
</dbReference>
<dbReference type="PANTHER" id="PTHR46417:SF1">
    <property type="entry name" value="TRNA (GUANINE-N(1)-)-METHYLTRANSFERASE"/>
    <property type="match status" value="1"/>
</dbReference>
<comment type="similarity">
    <text evidence="3 15 17">Belongs to the RNA methyltransferase TrmD family.</text>
</comment>
<keyword evidence="11 15" id="KW-0819">tRNA processing</keyword>
<evidence type="ECO:0000256" key="16">
    <source>
        <dbReference type="PIRSR" id="PIRSR000386-1"/>
    </source>
</evidence>
<evidence type="ECO:0000256" key="8">
    <source>
        <dbReference type="ARBA" id="ARBA00022603"/>
    </source>
</evidence>
<dbReference type="InterPro" id="IPR029028">
    <property type="entry name" value="Alpha/beta_knot_MTases"/>
</dbReference>
<dbReference type="STRING" id="182217.HCW_03130"/>
<keyword evidence="8 15" id="KW-0489">Methyltransferase</keyword>
<reference evidence="20" key="1">
    <citation type="submission" date="2012-04" db="EMBL/GenBank/DDBJ databases">
        <title>Complete genome sequence of Helicobacter cetorum strain MIT 00-7128.</title>
        <authorList>
            <person name="Kersulyte D."/>
            <person name="Berg D.E."/>
        </authorList>
    </citation>
    <scope>NUCLEOTIDE SEQUENCE [LARGE SCALE GENOMIC DNA]</scope>
    <source>
        <strain evidence="20">MIT 00-7128</strain>
    </source>
</reference>
<dbReference type="InterPro" id="IPR023148">
    <property type="entry name" value="tRNA_m1G_MeTrfase_C_sf"/>
</dbReference>
<evidence type="ECO:0000256" key="11">
    <source>
        <dbReference type="ARBA" id="ARBA00022694"/>
    </source>
</evidence>
<dbReference type="EMBL" id="CP003479">
    <property type="protein sequence ID" value="AFI03907.1"/>
    <property type="molecule type" value="Genomic_DNA"/>
</dbReference>
<dbReference type="AlphaFoldDB" id="I0ELT8"/>
<dbReference type="FunFam" id="1.10.1270.20:FF:000005">
    <property type="entry name" value="tRNA (guanine-N(1)-)-methyltransferase"/>
    <property type="match status" value="1"/>
</dbReference>
<feature type="binding site" evidence="15 16">
    <location>
        <begin position="129"/>
        <end position="134"/>
    </location>
    <ligand>
        <name>S-adenosyl-L-methionine</name>
        <dbReference type="ChEBI" id="CHEBI:59789"/>
    </ligand>
</feature>
<dbReference type="InterPro" id="IPR016009">
    <property type="entry name" value="tRNA_MeTrfase_TRMD/TRM10"/>
</dbReference>
<dbReference type="HOGENOM" id="CLU_047363_0_1_7"/>
<feature type="domain" description="tRNA methyltransferase TRMD/TRM10-type" evidence="18">
    <location>
        <begin position="1"/>
        <end position="225"/>
    </location>
</feature>
<dbReference type="InterPro" id="IPR002649">
    <property type="entry name" value="tRNA_m1G_MeTrfase_TrmD"/>
</dbReference>
<keyword evidence="10 15" id="KW-0949">S-adenosyl-L-methionine</keyword>
<comment type="subcellular location">
    <subcellularLocation>
        <location evidence="2 15 17">Cytoplasm</location>
    </subcellularLocation>
</comment>
<comment type="function">
    <text evidence="1 15 17">Specifically methylates guanosine-37 in various tRNAs.</text>
</comment>
<dbReference type="PIRSF" id="PIRSF000386">
    <property type="entry name" value="tRNA_mtase"/>
    <property type="match status" value="1"/>
</dbReference>
<dbReference type="Gene3D" id="3.40.1280.10">
    <property type="match status" value="1"/>
</dbReference>
<dbReference type="PATRIC" id="fig|182217.3.peg.671"/>
<comment type="catalytic activity">
    <reaction evidence="14 15 17">
        <text>guanosine(37) in tRNA + S-adenosyl-L-methionine = N(1)-methylguanosine(37) in tRNA + S-adenosyl-L-homocysteine + H(+)</text>
        <dbReference type="Rhea" id="RHEA:36899"/>
        <dbReference type="Rhea" id="RHEA-COMP:10145"/>
        <dbReference type="Rhea" id="RHEA-COMP:10147"/>
        <dbReference type="ChEBI" id="CHEBI:15378"/>
        <dbReference type="ChEBI" id="CHEBI:57856"/>
        <dbReference type="ChEBI" id="CHEBI:59789"/>
        <dbReference type="ChEBI" id="CHEBI:73542"/>
        <dbReference type="ChEBI" id="CHEBI:74269"/>
        <dbReference type="EC" id="2.1.1.228"/>
    </reaction>
</comment>
<evidence type="ECO:0000256" key="3">
    <source>
        <dbReference type="ARBA" id="ARBA00007630"/>
    </source>
</evidence>
<dbReference type="GO" id="GO:0052906">
    <property type="term" value="F:tRNA (guanine(37)-N1)-methyltransferase activity"/>
    <property type="evidence" value="ECO:0007669"/>
    <property type="project" value="UniProtKB-UniRule"/>
</dbReference>
<keyword evidence="9 15" id="KW-0808">Transferase</keyword>
<dbReference type="NCBIfam" id="NF000648">
    <property type="entry name" value="PRK00026.1"/>
    <property type="match status" value="1"/>
</dbReference>
<evidence type="ECO:0000256" key="5">
    <source>
        <dbReference type="ARBA" id="ARBA00012807"/>
    </source>
</evidence>
<evidence type="ECO:0000256" key="4">
    <source>
        <dbReference type="ARBA" id="ARBA00011738"/>
    </source>
</evidence>
<evidence type="ECO:0000256" key="1">
    <source>
        <dbReference type="ARBA" id="ARBA00002634"/>
    </source>
</evidence>
<evidence type="ECO:0000256" key="2">
    <source>
        <dbReference type="ARBA" id="ARBA00004496"/>
    </source>
</evidence>
<dbReference type="RefSeq" id="WP_014660779.1">
    <property type="nucleotide sequence ID" value="NC_017737.1"/>
</dbReference>
<organism evidence="19 20">
    <name type="scientific">Helicobacter cetorum (strain ATCC BAA-429 / MIT 00-7128)</name>
    <dbReference type="NCBI Taxonomy" id="182217"/>
    <lineage>
        <taxon>Bacteria</taxon>
        <taxon>Pseudomonadati</taxon>
        <taxon>Campylobacterota</taxon>
        <taxon>Epsilonproteobacteria</taxon>
        <taxon>Campylobacterales</taxon>
        <taxon>Helicobacteraceae</taxon>
        <taxon>Helicobacter</taxon>
    </lineage>
</organism>